<reference evidence="1 2" key="1">
    <citation type="submission" date="2018-03" db="EMBL/GenBank/DDBJ databases">
        <title>Draft genome of Nitrosomonas supralitoralis APG5.</title>
        <authorList>
            <person name="Urakawa H."/>
            <person name="Lopez J.V."/>
        </authorList>
    </citation>
    <scope>NUCLEOTIDE SEQUENCE [LARGE SCALE GENOMIC DNA]</scope>
    <source>
        <strain evidence="1 2">APG5</strain>
    </source>
</reference>
<dbReference type="InterPro" id="IPR009057">
    <property type="entry name" value="Homeodomain-like_sf"/>
</dbReference>
<dbReference type="SUPFAM" id="SSF46689">
    <property type="entry name" value="Homeodomain-like"/>
    <property type="match status" value="1"/>
</dbReference>
<name>A0A2P7NRM5_9PROT</name>
<gene>
    <name evidence="1" type="ORF">C7H79_15440</name>
</gene>
<comment type="caution">
    <text evidence="1">The sequence shown here is derived from an EMBL/GenBank/DDBJ whole genome shotgun (WGS) entry which is preliminary data.</text>
</comment>
<dbReference type="AlphaFoldDB" id="A0A2P7NRM5"/>
<organism evidence="1 2">
    <name type="scientific">Nitrosomonas supralitoralis</name>
    <dbReference type="NCBI Taxonomy" id="2116706"/>
    <lineage>
        <taxon>Bacteria</taxon>
        <taxon>Pseudomonadati</taxon>
        <taxon>Pseudomonadota</taxon>
        <taxon>Betaproteobacteria</taxon>
        <taxon>Nitrosomonadales</taxon>
        <taxon>Nitrosomonadaceae</taxon>
        <taxon>Nitrosomonas</taxon>
    </lineage>
</organism>
<protein>
    <recommendedName>
        <fullName evidence="3">Transposase</fullName>
    </recommendedName>
</protein>
<evidence type="ECO:0000313" key="2">
    <source>
        <dbReference type="Proteomes" id="UP000241912"/>
    </source>
</evidence>
<dbReference type="EMBL" id="PXXU01000074">
    <property type="protein sequence ID" value="PSJ16088.1"/>
    <property type="molecule type" value="Genomic_DNA"/>
</dbReference>
<proteinExistence type="predicted"/>
<accession>A0A2P7NRM5</accession>
<dbReference type="Proteomes" id="UP000241912">
    <property type="component" value="Unassembled WGS sequence"/>
</dbReference>
<sequence>MNTNQIKQCKPKYTLEFKQDSSKLVLEKVSAHQQAADNLGISLSAIGRWVRSERGSTTDGETKINCPSPKSRLVPALPIMIMRIVCN</sequence>
<evidence type="ECO:0000313" key="1">
    <source>
        <dbReference type="EMBL" id="PSJ16088.1"/>
    </source>
</evidence>
<keyword evidence="2" id="KW-1185">Reference proteome</keyword>
<dbReference type="RefSeq" id="WP_106708178.1">
    <property type="nucleotide sequence ID" value="NZ_PXXU01000074.1"/>
</dbReference>
<dbReference type="OrthoDB" id="9803878at2"/>
<evidence type="ECO:0008006" key="3">
    <source>
        <dbReference type="Google" id="ProtNLM"/>
    </source>
</evidence>